<dbReference type="Gramene" id="mRNA:HanXRQr2_Chr06g0264601">
    <property type="protein sequence ID" value="CDS:HanXRQr2_Chr06g0264601.1"/>
    <property type="gene ID" value="HanXRQr2_Chr06g0264601"/>
</dbReference>
<dbReference type="AlphaFoldDB" id="A0A9K3NKG6"/>
<feature type="domain" description="Reverse transcriptase" evidence="1">
    <location>
        <begin position="34"/>
        <end position="284"/>
    </location>
</feature>
<comment type="caution">
    <text evidence="2">The sequence shown here is derived from an EMBL/GenBank/DDBJ whole genome shotgun (WGS) entry which is preliminary data.</text>
</comment>
<dbReference type="SUPFAM" id="SSF56672">
    <property type="entry name" value="DNA/RNA polymerases"/>
    <property type="match status" value="1"/>
</dbReference>
<name>A0A9K3NKG6_HELAN</name>
<keyword evidence="2" id="KW-0695">RNA-directed DNA polymerase</keyword>
<evidence type="ECO:0000259" key="1">
    <source>
        <dbReference type="PROSITE" id="PS50878"/>
    </source>
</evidence>
<evidence type="ECO:0000313" key="3">
    <source>
        <dbReference type="Proteomes" id="UP000215914"/>
    </source>
</evidence>
<dbReference type="InterPro" id="IPR000477">
    <property type="entry name" value="RT_dom"/>
</dbReference>
<dbReference type="Pfam" id="PF00078">
    <property type="entry name" value="RVT_1"/>
    <property type="match status" value="1"/>
</dbReference>
<dbReference type="GO" id="GO:0003964">
    <property type="term" value="F:RNA-directed DNA polymerase activity"/>
    <property type="evidence" value="ECO:0007669"/>
    <property type="project" value="UniProtKB-KW"/>
</dbReference>
<keyword evidence="2" id="KW-0548">Nucleotidyltransferase</keyword>
<accession>A0A9K3NKG6</accession>
<reference evidence="2" key="2">
    <citation type="submission" date="2020-06" db="EMBL/GenBank/DDBJ databases">
        <title>Helianthus annuus Genome sequencing and assembly Release 2.</title>
        <authorList>
            <person name="Gouzy J."/>
            <person name="Langlade N."/>
            <person name="Munos S."/>
        </authorList>
    </citation>
    <scope>NUCLEOTIDE SEQUENCE</scope>
    <source>
        <tissue evidence="2">Leaves</tissue>
    </source>
</reference>
<organism evidence="2 3">
    <name type="scientific">Helianthus annuus</name>
    <name type="common">Common sunflower</name>
    <dbReference type="NCBI Taxonomy" id="4232"/>
    <lineage>
        <taxon>Eukaryota</taxon>
        <taxon>Viridiplantae</taxon>
        <taxon>Streptophyta</taxon>
        <taxon>Embryophyta</taxon>
        <taxon>Tracheophyta</taxon>
        <taxon>Spermatophyta</taxon>
        <taxon>Magnoliopsida</taxon>
        <taxon>eudicotyledons</taxon>
        <taxon>Gunneridae</taxon>
        <taxon>Pentapetalae</taxon>
        <taxon>asterids</taxon>
        <taxon>campanulids</taxon>
        <taxon>Asterales</taxon>
        <taxon>Asteraceae</taxon>
        <taxon>Asteroideae</taxon>
        <taxon>Heliantheae alliance</taxon>
        <taxon>Heliantheae</taxon>
        <taxon>Helianthus</taxon>
    </lineage>
</organism>
<dbReference type="InterPro" id="IPR043502">
    <property type="entry name" value="DNA/RNA_pol_sf"/>
</dbReference>
<protein>
    <submittedName>
        <fullName evidence="2">Reverse transcriptase domain-containing protein</fullName>
    </submittedName>
</protein>
<proteinExistence type="predicted"/>
<keyword evidence="2" id="KW-0808">Transferase</keyword>
<dbReference type="PANTHER" id="PTHR48462">
    <property type="entry name" value="PROTEIN, PUTATIVE-RELATED"/>
    <property type="match status" value="1"/>
</dbReference>
<dbReference type="EMBL" id="MNCJ02000321">
    <property type="protein sequence ID" value="KAF5802868.1"/>
    <property type="molecule type" value="Genomic_DNA"/>
</dbReference>
<evidence type="ECO:0000313" key="2">
    <source>
        <dbReference type="EMBL" id="KAF5802868.1"/>
    </source>
</evidence>
<gene>
    <name evidence="2" type="ORF">HanXRQr2_Chr06g0264601</name>
</gene>
<dbReference type="Proteomes" id="UP000215914">
    <property type="component" value="Unassembled WGS sequence"/>
</dbReference>
<sequence>MRAQHLLDAIGGEGSVTSSGLLTSITEVVNLWLGGSCPMVLAEFVASAPLTPLLKPDKGIRPIAVGGIWRRLVSKVAMKKVGKEMTQYLGDYQFVVGMPNGAEAVLHSANRFLNSFHADGSLALLTVDFSNAFNTVDRTAFLQEVHQRCPSIYRWVQFLYAQPARLYVGNKCIGATTGVQQGDPLGPLLFALALHPLILRVQNHCKLPFHAWYLDDRTIIGNTSEVAKALDIINEEGPSLGLYLNIKKTEVYWPTCDGQKVQDGLFPRGIGRPENGVKLLGGAVSRDPSFIGELAGRRASGAVDLMKLLPCLRDPQCELLLLRSCMGVAKLLFGLRTCQSHLMEDAVSRFDDGLRKAIEDIVVGGGPFFGDLQWRLASLPMRLGGLGLFSARDVGAYAFVASRAQSWELQDHILRNGGVVGLDPDYQQALERLNVSLPDLDIGGFSNKDTAPSKPQKTLANALFSKIAQSLGEAFDLSPRQKAVVSEGSPCSGIFDRYPD</sequence>
<reference evidence="2" key="1">
    <citation type="journal article" date="2017" name="Nature">
        <title>The sunflower genome provides insights into oil metabolism, flowering and Asterid evolution.</title>
        <authorList>
            <person name="Badouin H."/>
            <person name="Gouzy J."/>
            <person name="Grassa C.J."/>
            <person name="Murat F."/>
            <person name="Staton S.E."/>
            <person name="Cottret L."/>
            <person name="Lelandais-Briere C."/>
            <person name="Owens G.L."/>
            <person name="Carrere S."/>
            <person name="Mayjonade B."/>
            <person name="Legrand L."/>
            <person name="Gill N."/>
            <person name="Kane N.C."/>
            <person name="Bowers J.E."/>
            <person name="Hubner S."/>
            <person name="Bellec A."/>
            <person name="Berard A."/>
            <person name="Berges H."/>
            <person name="Blanchet N."/>
            <person name="Boniface M.C."/>
            <person name="Brunel D."/>
            <person name="Catrice O."/>
            <person name="Chaidir N."/>
            <person name="Claudel C."/>
            <person name="Donnadieu C."/>
            <person name="Faraut T."/>
            <person name="Fievet G."/>
            <person name="Helmstetter N."/>
            <person name="King M."/>
            <person name="Knapp S.J."/>
            <person name="Lai Z."/>
            <person name="Le Paslier M.C."/>
            <person name="Lippi Y."/>
            <person name="Lorenzon L."/>
            <person name="Mandel J.R."/>
            <person name="Marage G."/>
            <person name="Marchand G."/>
            <person name="Marquand E."/>
            <person name="Bret-Mestries E."/>
            <person name="Morien E."/>
            <person name="Nambeesan S."/>
            <person name="Nguyen T."/>
            <person name="Pegot-Espagnet P."/>
            <person name="Pouilly N."/>
            <person name="Raftis F."/>
            <person name="Sallet E."/>
            <person name="Schiex T."/>
            <person name="Thomas J."/>
            <person name="Vandecasteele C."/>
            <person name="Vares D."/>
            <person name="Vear F."/>
            <person name="Vautrin S."/>
            <person name="Crespi M."/>
            <person name="Mangin B."/>
            <person name="Burke J.M."/>
            <person name="Salse J."/>
            <person name="Munos S."/>
            <person name="Vincourt P."/>
            <person name="Rieseberg L.H."/>
            <person name="Langlade N.B."/>
        </authorList>
    </citation>
    <scope>NUCLEOTIDE SEQUENCE</scope>
    <source>
        <tissue evidence="2">Leaves</tissue>
    </source>
</reference>
<dbReference type="PROSITE" id="PS50878">
    <property type="entry name" value="RT_POL"/>
    <property type="match status" value="1"/>
</dbReference>
<dbReference type="PANTHER" id="PTHR48462:SF1">
    <property type="entry name" value="PROTEIN, PUTATIVE-RELATED"/>
    <property type="match status" value="1"/>
</dbReference>
<keyword evidence="3" id="KW-1185">Reference proteome</keyword>